<feature type="region of interest" description="Disordered" evidence="1">
    <location>
        <begin position="25"/>
        <end position="90"/>
    </location>
</feature>
<evidence type="ECO:0000313" key="4">
    <source>
        <dbReference type="RefSeq" id="XP_021844987.1"/>
    </source>
</evidence>
<dbReference type="SUPFAM" id="SSF54236">
    <property type="entry name" value="Ubiquitin-like"/>
    <property type="match status" value="1"/>
</dbReference>
<keyword evidence="3" id="KW-1185">Reference proteome</keyword>
<dbReference type="PANTHER" id="PTHR47813">
    <property type="entry name" value="UBIQUITIN-LIKE SUPERFAMILY PROTEIN"/>
    <property type="match status" value="1"/>
</dbReference>
<reference evidence="3" key="1">
    <citation type="journal article" date="2021" name="Nat. Commun.">
        <title>Genomic analyses provide insights into spinach domestication and the genetic basis of agronomic traits.</title>
        <authorList>
            <person name="Cai X."/>
            <person name="Sun X."/>
            <person name="Xu C."/>
            <person name="Sun H."/>
            <person name="Wang X."/>
            <person name="Ge C."/>
            <person name="Zhang Z."/>
            <person name="Wang Q."/>
            <person name="Fei Z."/>
            <person name="Jiao C."/>
            <person name="Wang Q."/>
        </authorList>
    </citation>
    <scope>NUCLEOTIDE SEQUENCE [LARGE SCALE GENOMIC DNA]</scope>
    <source>
        <strain evidence="3">cv. Varoflay</strain>
    </source>
</reference>
<evidence type="ECO:0000259" key="2">
    <source>
        <dbReference type="Pfam" id="PF11976"/>
    </source>
</evidence>
<sequence>MGDSDEELEPLFDYSRVQPCFFVDLEDDSDSSPRVSPKRQKVSKTGKNKEESNTVNGKSIQVIDCEGEDEEKENWLPPPPKYVASSKPREDPTIKQLKLHELELESFVKSTQQALRAAEEVGKKSFSAQETTETVLNPAADRTKIVISIQDKAGTKQYRIFADDRFEQLFIKYARKQNIDVQDLVFTFDGDKINPASTPQTLEMEDDDLIEVHVKSS</sequence>
<dbReference type="OrthoDB" id="442921at2759"/>
<evidence type="ECO:0000313" key="3">
    <source>
        <dbReference type="Proteomes" id="UP000813463"/>
    </source>
</evidence>
<proteinExistence type="predicted"/>
<dbReference type="GeneID" id="110784851"/>
<dbReference type="InterPro" id="IPR029071">
    <property type="entry name" value="Ubiquitin-like_domsf"/>
</dbReference>
<dbReference type="InterPro" id="IPR022617">
    <property type="entry name" value="Rad60/SUMO-like_dom"/>
</dbReference>
<dbReference type="Gene3D" id="3.10.20.90">
    <property type="entry name" value="Phosphatidylinositol 3-kinase Catalytic Subunit, Chain A, domain 1"/>
    <property type="match status" value="1"/>
</dbReference>
<organism evidence="3 4">
    <name type="scientific">Spinacia oleracea</name>
    <name type="common">Spinach</name>
    <dbReference type="NCBI Taxonomy" id="3562"/>
    <lineage>
        <taxon>Eukaryota</taxon>
        <taxon>Viridiplantae</taxon>
        <taxon>Streptophyta</taxon>
        <taxon>Embryophyta</taxon>
        <taxon>Tracheophyta</taxon>
        <taxon>Spermatophyta</taxon>
        <taxon>Magnoliopsida</taxon>
        <taxon>eudicotyledons</taxon>
        <taxon>Gunneridae</taxon>
        <taxon>Pentapetalae</taxon>
        <taxon>Caryophyllales</taxon>
        <taxon>Chenopodiaceae</taxon>
        <taxon>Chenopodioideae</taxon>
        <taxon>Anserineae</taxon>
        <taxon>Spinacia</taxon>
    </lineage>
</organism>
<dbReference type="RefSeq" id="XP_021844987.1">
    <property type="nucleotide sequence ID" value="XM_021989295.2"/>
</dbReference>
<dbReference type="CDD" id="cd01763">
    <property type="entry name" value="Ubl_SUMO_like"/>
    <property type="match status" value="1"/>
</dbReference>
<reference evidence="4" key="2">
    <citation type="submission" date="2025-08" db="UniProtKB">
        <authorList>
            <consortium name="RefSeq"/>
        </authorList>
    </citation>
    <scope>IDENTIFICATION</scope>
    <source>
        <tissue evidence="4">Leaf</tissue>
    </source>
</reference>
<feature type="compositionally biased region" description="Basic residues" evidence="1">
    <location>
        <begin position="36"/>
        <end position="46"/>
    </location>
</feature>
<gene>
    <name evidence="4" type="primary">LOC110784851</name>
</gene>
<evidence type="ECO:0000256" key="1">
    <source>
        <dbReference type="SAM" id="MobiDB-lite"/>
    </source>
</evidence>
<accession>A0A9R0I9D9</accession>
<dbReference type="KEGG" id="soe:110784851"/>
<dbReference type="Pfam" id="PF11976">
    <property type="entry name" value="Rad60-SLD"/>
    <property type="match status" value="1"/>
</dbReference>
<dbReference type="Proteomes" id="UP000813463">
    <property type="component" value="Chromosome 3"/>
</dbReference>
<name>A0A9R0I9D9_SPIOL</name>
<dbReference type="AlphaFoldDB" id="A0A9R0I9D9"/>
<feature type="domain" description="Rad60/SUMO-like" evidence="2">
    <location>
        <begin position="144"/>
        <end position="213"/>
    </location>
</feature>
<dbReference type="PANTHER" id="PTHR47813:SF2">
    <property type="entry name" value="UBIQUITIN-LIKE SUPERFAMILY PROTEIN"/>
    <property type="match status" value="1"/>
</dbReference>
<protein>
    <recommendedName>
        <fullName evidence="2">Rad60/SUMO-like domain-containing protein</fullName>
    </recommendedName>
</protein>